<dbReference type="InterPro" id="IPR001680">
    <property type="entry name" value="WD40_rpt"/>
</dbReference>
<proteinExistence type="predicted"/>
<name>A0A976MD32_THEOR</name>
<feature type="region of interest" description="Disordered" evidence="1">
    <location>
        <begin position="448"/>
        <end position="475"/>
    </location>
</feature>
<feature type="region of interest" description="Disordered" evidence="1">
    <location>
        <begin position="303"/>
        <end position="323"/>
    </location>
</feature>
<dbReference type="InterPro" id="IPR015943">
    <property type="entry name" value="WD40/YVTN_repeat-like_dom_sf"/>
</dbReference>
<dbReference type="EMBL" id="CP056071">
    <property type="protein sequence ID" value="UKK02150.2"/>
    <property type="molecule type" value="Genomic_DNA"/>
</dbReference>
<sequence>MTHKLFYVNILDSENISIESLSFSTCGNYLATLTDPDVDASFRSTIWVPFKHLECSNLADYRLFSIGLHGIIVEWDLRSFKQKRLITSFGGAIFSGIISPFEDLMITCDDGSVRSFTIWASESDSNHVGSDADELLFNKVLVKHNCSILTICCSKENFFCGTANSEILICTYGSRNYKTIKVSNTQATTTKRPHDSSSSAVEATNNTAAATSATGGNCNIWSLVYVDDKKVLITGDSLGNVSVWDLMTLTMLQTFSDSRNDVIALVLINSNLFISASLQGKVVLYSYNSGTTRETSGLSVSVTSATTGSSGNDESKSVSDLYGSSSIGRNISSNREGKWFINGFKYPLKGSIHCLSIYSGNATMNTFAGGGSIGNNLVDDVGFLVCGGDFGCIYYTKTHKFLSNKTCKLIYPALNSFNSHVQMNRDKRIMISQHAHDVNVWSLSNASTATTTATPTPNDTTASTNRENTHTKAEGDINRNSKSVVEENTGIERDICKLCLIKLNKEGGRIMESYLSPSGDILALLNESGLRILLVDNLKISQIKFTHNHIQIITMCFLSDSELLIHHYEKSAPRNYCISKYNIKEGTMEVLEYLDMNESVVKIVVLGDGSTNYSPDGSVEGNSTVRGGTLDCSGHHWGILYCLSNNAYCVDFKNRVYFKLPQIVGSRIISVSINGKYLLAFSSSFKYYIYDLERKIMVDYRGELIQKIPSKVTNVNSAIVKTHWILNWVIVQTTHNIFYFKLNRNVESETSMSTPPTKGSGKSSSTNAISGVINGSIASMDSSGFNATTTIASAATGTSRIINSGGVKASKLIIGPRRLYNFPSIEHYVYPGSDVVRGITNNTTGGTMSGATTANGDGASATNIGGSGTSQDANAKTSTDRSTDIEFVDSDTTKINYVNLVKNKFIVDSDVLVSNATDEDSNGVNISIIAFKRTVKDEFVRNKKYGQ</sequence>
<dbReference type="Gene3D" id="2.130.10.10">
    <property type="entry name" value="YVTN repeat-like/Quinoprotein amine dehydrogenase"/>
    <property type="match status" value="2"/>
</dbReference>
<dbReference type="GO" id="GO:0032040">
    <property type="term" value="C:small-subunit processome"/>
    <property type="evidence" value="ECO:0007669"/>
    <property type="project" value="TreeGrafter"/>
</dbReference>
<evidence type="ECO:0000313" key="3">
    <source>
        <dbReference type="Proteomes" id="UP000244811"/>
    </source>
</evidence>
<dbReference type="GO" id="GO:0030686">
    <property type="term" value="C:90S preribosome"/>
    <property type="evidence" value="ECO:0007669"/>
    <property type="project" value="InterPro"/>
</dbReference>
<dbReference type="GO" id="GO:0003723">
    <property type="term" value="F:RNA binding"/>
    <property type="evidence" value="ECO:0007669"/>
    <property type="project" value="TreeGrafter"/>
</dbReference>
<dbReference type="PANTHER" id="PTHR44163:SF1">
    <property type="entry name" value="U3 SMALL NUCLEOLAR RNA-ASSOCIATED PROTEIN 4 HOMOLOG"/>
    <property type="match status" value="1"/>
</dbReference>
<feature type="compositionally biased region" description="Low complexity" evidence="1">
    <location>
        <begin position="448"/>
        <end position="465"/>
    </location>
</feature>
<organism evidence="2 3">
    <name type="scientific">Theileria orientalis</name>
    <dbReference type="NCBI Taxonomy" id="68886"/>
    <lineage>
        <taxon>Eukaryota</taxon>
        <taxon>Sar</taxon>
        <taxon>Alveolata</taxon>
        <taxon>Apicomplexa</taxon>
        <taxon>Aconoidasida</taxon>
        <taxon>Piroplasmida</taxon>
        <taxon>Theileriidae</taxon>
        <taxon>Theileria</taxon>
    </lineage>
</organism>
<dbReference type="InterPro" id="IPR046351">
    <property type="entry name" value="UTP4"/>
</dbReference>
<accession>A0A976MD32</accession>
<gene>
    <name evidence="2" type="ORF">MACK_001505</name>
</gene>
<dbReference type="GO" id="GO:0034455">
    <property type="term" value="C:t-UTP complex"/>
    <property type="evidence" value="ECO:0007669"/>
    <property type="project" value="TreeGrafter"/>
</dbReference>
<dbReference type="Proteomes" id="UP000244811">
    <property type="component" value="Chromosome 2"/>
</dbReference>
<reference evidence="2" key="1">
    <citation type="submission" date="2022-07" db="EMBL/GenBank/DDBJ databases">
        <title>Evaluation of T. orientalis genome assembly methods using nanopore sequencing and analysis of variation between genomes.</title>
        <authorList>
            <person name="Yam J."/>
            <person name="Micallef M.L."/>
            <person name="Liu M."/>
            <person name="Djordjevic S.P."/>
            <person name="Bogema D.R."/>
            <person name="Jenkins C."/>
        </authorList>
    </citation>
    <scope>NUCLEOTIDE SEQUENCE</scope>
    <source>
        <strain evidence="2">Goon Nure</strain>
    </source>
</reference>
<dbReference type="AlphaFoldDB" id="A0A976MD32"/>
<dbReference type="GO" id="GO:0000462">
    <property type="term" value="P:maturation of SSU-rRNA from tricistronic rRNA transcript (SSU-rRNA, 5.8S rRNA, LSU-rRNA)"/>
    <property type="evidence" value="ECO:0007669"/>
    <property type="project" value="InterPro"/>
</dbReference>
<dbReference type="SUPFAM" id="SSF50978">
    <property type="entry name" value="WD40 repeat-like"/>
    <property type="match status" value="2"/>
</dbReference>
<evidence type="ECO:0000256" key="1">
    <source>
        <dbReference type="SAM" id="MobiDB-lite"/>
    </source>
</evidence>
<dbReference type="InterPro" id="IPR036322">
    <property type="entry name" value="WD40_repeat_dom_sf"/>
</dbReference>
<evidence type="ECO:0000313" key="2">
    <source>
        <dbReference type="EMBL" id="UKK02150.2"/>
    </source>
</evidence>
<dbReference type="SMART" id="SM00320">
    <property type="entry name" value="WD40"/>
    <property type="match status" value="3"/>
</dbReference>
<protein>
    <submittedName>
        <fullName evidence="2">Uncharacterized protein</fullName>
    </submittedName>
</protein>
<dbReference type="PANTHER" id="PTHR44163">
    <property type="entry name" value="U3 SMALL NUCLEOLAR RNA-ASSOCIATED PROTEIN 4 HOMOLOG"/>
    <property type="match status" value="1"/>
</dbReference>